<gene>
    <name evidence="4" type="ORF">EXE63_14895</name>
</gene>
<sequence>MPQLPRRDGSGMAAELLASFVVAGRQTARTRARDTDRDAACKALDNAFSEGQLAMDEHQRRIAAAIAATTLAELHGLLADLQVDDPLPQPSPPSPRRRGIAVAVAGGLVALIVAVGWAVGSEPETPTETPTAAVPEAPAPESTEAPAPPVDDVPPLVLNLPRHMDTVEGMTGILDEIRKRFGSTMGYELAFKPDIAYVYLPDPADDSRKLLYTYRGGWGNPSATSRSDTDDLTDLGAFDVAATVAAWQAAPATLQIAPGDVQDSYLDIDHIAEAGGLETLIRVTTTSGRDGYIYLDRSGTVTRVENPS</sequence>
<evidence type="ECO:0000313" key="4">
    <source>
        <dbReference type="EMBL" id="QIV82028.1"/>
    </source>
</evidence>
<keyword evidence="5" id="KW-1185">Reference proteome</keyword>
<reference evidence="4 5" key="1">
    <citation type="submission" date="2019-04" db="EMBL/GenBank/DDBJ databases">
        <title>Draft, Whole-Genome Sequence of the Anthracene-degrading Mycobacterium frederiksbergense LB501T, Isolated from a Polycyclic Aromatic Hydrocarbon (PAH)-Contaminated Soil.</title>
        <authorList>
            <person name="Augelletti F."/>
        </authorList>
    </citation>
    <scope>NUCLEOTIDE SEQUENCE [LARGE SCALE GENOMIC DNA]</scope>
    <source>
        <strain evidence="4 5">LB 501T</strain>
    </source>
</reference>
<dbReference type="PANTHER" id="PTHR40763">
    <property type="entry name" value="MEMBRANE PROTEIN-RELATED"/>
    <property type="match status" value="1"/>
</dbReference>
<protein>
    <submittedName>
        <fullName evidence="4">DUF1707 domain-containing protein</fullName>
    </submittedName>
</protein>
<dbReference type="Proteomes" id="UP000501849">
    <property type="component" value="Chromosome"/>
</dbReference>
<dbReference type="AlphaFoldDB" id="A0A6H0S3T9"/>
<dbReference type="Pfam" id="PF08044">
    <property type="entry name" value="DUF1707"/>
    <property type="match status" value="1"/>
</dbReference>
<evidence type="ECO:0000256" key="2">
    <source>
        <dbReference type="SAM" id="Phobius"/>
    </source>
</evidence>
<feature type="compositionally biased region" description="Low complexity" evidence="1">
    <location>
        <begin position="121"/>
        <end position="145"/>
    </location>
</feature>
<proteinExistence type="predicted"/>
<dbReference type="EMBL" id="CP038799">
    <property type="protein sequence ID" value="QIV82028.1"/>
    <property type="molecule type" value="Genomic_DNA"/>
</dbReference>
<keyword evidence="2" id="KW-1133">Transmembrane helix</keyword>
<evidence type="ECO:0000256" key="1">
    <source>
        <dbReference type="SAM" id="MobiDB-lite"/>
    </source>
</evidence>
<feature type="domain" description="DUF1707" evidence="3">
    <location>
        <begin position="30"/>
        <end position="82"/>
    </location>
</feature>
<accession>A0A6H0S3T9</accession>
<feature type="transmembrane region" description="Helical" evidence="2">
    <location>
        <begin position="100"/>
        <end position="120"/>
    </location>
</feature>
<evidence type="ECO:0000313" key="5">
    <source>
        <dbReference type="Proteomes" id="UP000501849"/>
    </source>
</evidence>
<dbReference type="InterPro" id="IPR012551">
    <property type="entry name" value="DUF1707_SHOCT-like"/>
</dbReference>
<evidence type="ECO:0000259" key="3">
    <source>
        <dbReference type="Pfam" id="PF08044"/>
    </source>
</evidence>
<name>A0A6H0S3T9_9MYCO</name>
<keyword evidence="2" id="KW-0812">Transmembrane</keyword>
<dbReference type="PANTHER" id="PTHR40763:SF4">
    <property type="entry name" value="DUF1707 DOMAIN-CONTAINING PROTEIN"/>
    <property type="match status" value="1"/>
</dbReference>
<feature type="region of interest" description="Disordered" evidence="1">
    <location>
        <begin position="121"/>
        <end position="151"/>
    </location>
</feature>
<keyword evidence="2" id="KW-0472">Membrane</keyword>
<dbReference type="KEGG" id="mfre:EXE63_14895"/>
<organism evidence="4 5">
    <name type="scientific">Mycolicibacterium frederiksbergense</name>
    <dbReference type="NCBI Taxonomy" id="117567"/>
    <lineage>
        <taxon>Bacteria</taxon>
        <taxon>Bacillati</taxon>
        <taxon>Actinomycetota</taxon>
        <taxon>Actinomycetes</taxon>
        <taxon>Mycobacteriales</taxon>
        <taxon>Mycobacteriaceae</taxon>
        <taxon>Mycolicibacterium</taxon>
    </lineage>
</organism>